<dbReference type="EMBL" id="CP020330">
    <property type="protein sequence ID" value="AQZ51132.1"/>
    <property type="molecule type" value="Genomic_DNA"/>
</dbReference>
<dbReference type="SUPFAM" id="SSF52402">
    <property type="entry name" value="Adenine nucleotide alpha hydrolases-like"/>
    <property type="match status" value="2"/>
</dbReference>
<dbReference type="Pfam" id="PF00582">
    <property type="entry name" value="Usp"/>
    <property type="match status" value="1"/>
</dbReference>
<evidence type="ECO:0000259" key="2">
    <source>
        <dbReference type="Pfam" id="PF00582"/>
    </source>
</evidence>
<protein>
    <submittedName>
        <fullName evidence="3">Universal stress protein family protein</fullName>
    </submittedName>
</protein>
<evidence type="ECO:0000313" key="4">
    <source>
        <dbReference type="Proteomes" id="UP000191135"/>
    </source>
</evidence>
<evidence type="ECO:0000256" key="1">
    <source>
        <dbReference type="ARBA" id="ARBA00008791"/>
    </source>
</evidence>
<dbReference type="CDD" id="cd00293">
    <property type="entry name" value="USP-like"/>
    <property type="match status" value="1"/>
</dbReference>
<comment type="similarity">
    <text evidence="1">Belongs to the universal stress protein A family.</text>
</comment>
<dbReference type="OrthoDB" id="9804721at2"/>
<proteinExistence type="inferred from homology"/>
<dbReference type="Proteomes" id="UP000191135">
    <property type="component" value="Chromosome"/>
</dbReference>
<dbReference type="AlphaFoldDB" id="A0A1U9Z0K9"/>
<dbReference type="KEGG" id="mmed:Mame_01788"/>
<reference evidence="3 4" key="1">
    <citation type="submission" date="2017-03" db="EMBL/GenBank/DDBJ databases">
        <title>Foreign affairs: Plasmid Transfer between Roseobacters and Rhizobia.</title>
        <authorList>
            <person name="Bartling P."/>
            <person name="Bunk B."/>
            <person name="Overmann J."/>
            <person name="Brinkmann H."/>
            <person name="Petersen J."/>
        </authorList>
    </citation>
    <scope>NUCLEOTIDE SEQUENCE [LARGE SCALE GENOMIC DNA]</scope>
    <source>
        <strain evidence="3 4">MACL11</strain>
    </source>
</reference>
<keyword evidence="4" id="KW-1185">Reference proteome</keyword>
<evidence type="ECO:0000313" key="3">
    <source>
        <dbReference type="EMBL" id="AQZ51132.1"/>
    </source>
</evidence>
<organism evidence="3 4">
    <name type="scientific">Martelella mediterranea DSM 17316</name>
    <dbReference type="NCBI Taxonomy" id="1122214"/>
    <lineage>
        <taxon>Bacteria</taxon>
        <taxon>Pseudomonadati</taxon>
        <taxon>Pseudomonadota</taxon>
        <taxon>Alphaproteobacteria</taxon>
        <taxon>Hyphomicrobiales</taxon>
        <taxon>Aurantimonadaceae</taxon>
        <taxon>Martelella</taxon>
    </lineage>
</organism>
<sequence>MVKDLCVHLDGGDGDKDRLEAARQIAVMFDAHLSGVFVNRLPDMPAAEIYSYSASALDDMQRQAREKGDRIAAALEGLLSGLDVRNELRRFDVLSSRWQQTFLAEARLYDLFVSTLPQEDDHETMALVESVLFGAGHSVLLVSPKCISALDFSTIVLGWRNTREAARAVDEALPFLKRADRVSVCMIGDDELGRIERVTQGNDIARHLDRHGVSVELNPLPEGKGVGATLLDEADLLNAGLIVMGGYGHTRLREWVLGGATREILKRSEVPVLMGH</sequence>
<dbReference type="STRING" id="1122214.Mame_01788"/>
<name>A0A1U9Z0K9_9HYPH</name>
<dbReference type="PANTHER" id="PTHR46268">
    <property type="entry name" value="STRESS RESPONSE PROTEIN NHAX"/>
    <property type="match status" value="1"/>
</dbReference>
<gene>
    <name evidence="3" type="ORF">Mame_01788</name>
</gene>
<accession>A0A1U9Z0K9</accession>
<dbReference type="InterPro" id="IPR006015">
    <property type="entry name" value="Universal_stress_UspA"/>
</dbReference>
<dbReference type="PRINTS" id="PR01438">
    <property type="entry name" value="UNVRSLSTRESS"/>
</dbReference>
<dbReference type="PANTHER" id="PTHR46268:SF15">
    <property type="entry name" value="UNIVERSAL STRESS PROTEIN HP_0031"/>
    <property type="match status" value="1"/>
</dbReference>
<dbReference type="eggNOG" id="COG0589">
    <property type="taxonomic scope" value="Bacteria"/>
</dbReference>
<dbReference type="InterPro" id="IPR006016">
    <property type="entry name" value="UspA"/>
</dbReference>
<dbReference type="RefSeq" id="WP_018067693.1">
    <property type="nucleotide sequence ID" value="NZ_AQWH01000050.1"/>
</dbReference>
<feature type="domain" description="UspA" evidence="2">
    <location>
        <begin position="224"/>
        <end position="274"/>
    </location>
</feature>
<dbReference type="Gene3D" id="3.40.50.12370">
    <property type="match status" value="1"/>
</dbReference>